<keyword evidence="8" id="KW-0675">Receptor</keyword>
<feature type="domain" description="Nuclear receptor" evidence="11">
    <location>
        <begin position="359"/>
        <end position="434"/>
    </location>
</feature>
<dbReference type="GO" id="GO:0043565">
    <property type="term" value="F:sequence-specific DNA binding"/>
    <property type="evidence" value="ECO:0007669"/>
    <property type="project" value="InterPro"/>
</dbReference>
<dbReference type="PANTHER" id="PTHR24086">
    <property type="entry name" value="NUCLEAR RECEPTOR SUBFAMILY 5 GROUP A"/>
    <property type="match status" value="1"/>
</dbReference>
<evidence type="ECO:0000256" key="9">
    <source>
        <dbReference type="ARBA" id="ARBA00023242"/>
    </source>
</evidence>
<evidence type="ECO:0000313" key="14">
    <source>
        <dbReference type="Proteomes" id="UP000653454"/>
    </source>
</evidence>
<reference evidence="13" key="1">
    <citation type="submission" date="2020-11" db="EMBL/GenBank/DDBJ databases">
        <authorList>
            <person name="Whiteford S."/>
        </authorList>
    </citation>
    <scope>NUCLEOTIDE SEQUENCE</scope>
</reference>
<feature type="domain" description="NR LBD" evidence="12">
    <location>
        <begin position="612"/>
        <end position="855"/>
    </location>
</feature>
<dbReference type="CDD" id="cd07167">
    <property type="entry name" value="NR_DBD_Lrh-1_like"/>
    <property type="match status" value="1"/>
</dbReference>
<evidence type="ECO:0000256" key="10">
    <source>
        <dbReference type="SAM" id="MobiDB-lite"/>
    </source>
</evidence>
<dbReference type="InterPro" id="IPR035500">
    <property type="entry name" value="NHR-like_dom_sf"/>
</dbReference>
<dbReference type="FunFam" id="1.10.565.10:FF:000036">
    <property type="entry name" value="Nuclear hormone receptor FTZ-F1 beta"/>
    <property type="match status" value="1"/>
</dbReference>
<keyword evidence="6" id="KW-0238">DNA-binding</keyword>
<dbReference type="GO" id="GO:0004879">
    <property type="term" value="F:nuclear receptor activity"/>
    <property type="evidence" value="ECO:0007669"/>
    <property type="project" value="InterPro"/>
</dbReference>
<evidence type="ECO:0000256" key="5">
    <source>
        <dbReference type="ARBA" id="ARBA00023015"/>
    </source>
</evidence>
<evidence type="ECO:0000256" key="7">
    <source>
        <dbReference type="ARBA" id="ARBA00023163"/>
    </source>
</evidence>
<feature type="region of interest" description="Disordered" evidence="10">
    <location>
        <begin position="274"/>
        <end position="299"/>
    </location>
</feature>
<dbReference type="Pfam" id="PF00105">
    <property type="entry name" value="zf-C4"/>
    <property type="match status" value="1"/>
</dbReference>
<dbReference type="SUPFAM" id="SSF48508">
    <property type="entry name" value="Nuclear receptor ligand-binding domain"/>
    <property type="match status" value="1"/>
</dbReference>
<evidence type="ECO:0000256" key="4">
    <source>
        <dbReference type="ARBA" id="ARBA00022833"/>
    </source>
</evidence>
<dbReference type="CDD" id="cd06930">
    <property type="entry name" value="NR_LBD_F2"/>
    <property type="match status" value="1"/>
</dbReference>
<evidence type="ECO:0000256" key="8">
    <source>
        <dbReference type="ARBA" id="ARBA00023170"/>
    </source>
</evidence>
<dbReference type="SMART" id="SM00430">
    <property type="entry name" value="HOLI"/>
    <property type="match status" value="1"/>
</dbReference>
<dbReference type="InterPro" id="IPR001628">
    <property type="entry name" value="Znf_hrmn_rcpt"/>
</dbReference>
<dbReference type="AlphaFoldDB" id="A0A8S4E4K0"/>
<feature type="compositionally biased region" description="Low complexity" evidence="10">
    <location>
        <begin position="274"/>
        <end position="283"/>
    </location>
</feature>
<keyword evidence="14" id="KW-1185">Reference proteome</keyword>
<sequence>MSSSMATEGEAVKVEGGHVSVTTISMSGPETSNGQFSYSSSGVRISVCSDPLDDDSTDAEISKIDFSQHQYEVNMRNKKKRSLSGACPEQDERERPMSWEGELSDSEMVIDTGAINDENSNSLDLQSSRDSVDTLRSAHIKTEPARSPLDLKYSPLHHRSLSMNRISVLTESASLSLPRRPASPNSVKSLNLSQDQKIPVIIPSSVGEVQNLTIKKENTHQYLQTQLSELKSEPSLPMDKLAALHGSPLLGRLPRVLSSASTDSAVHSMYAHSVYSSPSASPRASRHYTPSLSRNNSDASHSSCYSYSSEFSPTHSPVQGRHHPSLLYREAAPTHDEDTDTADDRLHHHQGISRQQLINSPCPICGDKISGFHYGIFSCESCKGFFKRTVQNRKNYMCLRGGSCPVTVATRKKCPACRFDKCLGCGMKLEAIREDRTRGGRSTYQCSYSLSGAASTGSLLSAHAPPTLRHASSLTSQAQRGTVAHYQCSYSLSGAASTGSLLSAHAPPTLRHASSLTSCSYSLSGAASTGLLLSAHAPPTLRHASSLTSQAQRGTVAHYQCSYSLSGAASTGSLLSAHAPPTLRHASSLTSVNGPGSYNSRGESSNSRNTPEIPPLLQEIMDVEHLWQYNESEVRRPSTGSPSANPLLAASGITAQNSSPDFLADLCNIADHRLYKIVKWCKSLPLFKNISIDDQICLLINSWCELLVLSCCYRGVSTPGEVRVGAGRGLTLQQAAKLGLTPCIERMLSFTDHLRRLRVDRYEYVALKVIVLLTSDASDLREAEKVRASQEKALAALQAYTAAHSPATPAKFGELLLRIPELQRTCQFFMQVGKEMLNPANKSKEGDGPSFNLLMELLRGDH</sequence>
<dbReference type="EMBL" id="CAJHNJ030000012">
    <property type="protein sequence ID" value="CAG9109979.1"/>
    <property type="molecule type" value="Genomic_DNA"/>
</dbReference>
<dbReference type="GO" id="GO:0005634">
    <property type="term" value="C:nucleus"/>
    <property type="evidence" value="ECO:0007669"/>
    <property type="project" value="UniProtKB-SubCell"/>
</dbReference>
<dbReference type="InterPro" id="IPR013088">
    <property type="entry name" value="Znf_NHR/GATA"/>
</dbReference>
<protein>
    <submittedName>
        <fullName evidence="13">(diamondback moth) hypothetical protein</fullName>
    </submittedName>
</protein>
<dbReference type="InterPro" id="IPR016355">
    <property type="entry name" value="NR5-like"/>
</dbReference>
<keyword evidence="9" id="KW-0539">Nucleus</keyword>
<dbReference type="PROSITE" id="PS51030">
    <property type="entry name" value="NUCLEAR_REC_DBD_2"/>
    <property type="match status" value="1"/>
</dbReference>
<keyword evidence="2" id="KW-0479">Metal-binding</keyword>
<keyword evidence="7" id="KW-0804">Transcription</keyword>
<dbReference type="PRINTS" id="PR00398">
    <property type="entry name" value="STRDHORMONER"/>
</dbReference>
<keyword evidence="5" id="KW-0805">Transcription regulation</keyword>
<evidence type="ECO:0000256" key="6">
    <source>
        <dbReference type="ARBA" id="ARBA00023125"/>
    </source>
</evidence>
<dbReference type="InterPro" id="IPR001723">
    <property type="entry name" value="Nuclear_hrmn_rcpt"/>
</dbReference>
<proteinExistence type="predicted"/>
<dbReference type="Proteomes" id="UP000653454">
    <property type="component" value="Unassembled WGS sequence"/>
</dbReference>
<dbReference type="PRINTS" id="PR00047">
    <property type="entry name" value="STROIDFINGER"/>
</dbReference>
<organism evidence="13 14">
    <name type="scientific">Plutella xylostella</name>
    <name type="common">Diamondback moth</name>
    <name type="synonym">Plutella maculipennis</name>
    <dbReference type="NCBI Taxonomy" id="51655"/>
    <lineage>
        <taxon>Eukaryota</taxon>
        <taxon>Metazoa</taxon>
        <taxon>Ecdysozoa</taxon>
        <taxon>Arthropoda</taxon>
        <taxon>Hexapoda</taxon>
        <taxon>Insecta</taxon>
        <taxon>Pterygota</taxon>
        <taxon>Neoptera</taxon>
        <taxon>Endopterygota</taxon>
        <taxon>Lepidoptera</taxon>
        <taxon>Glossata</taxon>
        <taxon>Ditrysia</taxon>
        <taxon>Yponomeutoidea</taxon>
        <taxon>Plutellidae</taxon>
        <taxon>Plutella</taxon>
    </lineage>
</organism>
<dbReference type="SUPFAM" id="SSF57716">
    <property type="entry name" value="Glucocorticoid receptor-like (DNA-binding domain)"/>
    <property type="match status" value="1"/>
</dbReference>
<dbReference type="GO" id="GO:0008270">
    <property type="term" value="F:zinc ion binding"/>
    <property type="evidence" value="ECO:0007669"/>
    <property type="project" value="UniProtKB-KW"/>
</dbReference>
<evidence type="ECO:0000259" key="11">
    <source>
        <dbReference type="PROSITE" id="PS51030"/>
    </source>
</evidence>
<feature type="region of interest" description="Disordered" evidence="10">
    <location>
        <begin position="77"/>
        <end position="99"/>
    </location>
</feature>
<keyword evidence="4" id="KW-0862">Zinc</keyword>
<evidence type="ECO:0000256" key="3">
    <source>
        <dbReference type="ARBA" id="ARBA00022771"/>
    </source>
</evidence>
<dbReference type="Gene3D" id="3.30.50.10">
    <property type="entry name" value="Erythroid Transcription Factor GATA-1, subunit A"/>
    <property type="match status" value="1"/>
</dbReference>
<evidence type="ECO:0000259" key="12">
    <source>
        <dbReference type="PROSITE" id="PS51843"/>
    </source>
</evidence>
<dbReference type="SMART" id="SM00399">
    <property type="entry name" value="ZnF_C4"/>
    <property type="match status" value="1"/>
</dbReference>
<evidence type="ECO:0000256" key="1">
    <source>
        <dbReference type="ARBA" id="ARBA00004123"/>
    </source>
</evidence>
<accession>A0A8S4E4K0</accession>
<dbReference type="PROSITE" id="PS00031">
    <property type="entry name" value="NUCLEAR_REC_DBD_1"/>
    <property type="match status" value="1"/>
</dbReference>
<comment type="caution">
    <text evidence="13">The sequence shown here is derived from an EMBL/GenBank/DDBJ whole genome shotgun (WGS) entry which is preliminary data.</text>
</comment>
<name>A0A8S4E4K0_PLUXY</name>
<evidence type="ECO:0000313" key="13">
    <source>
        <dbReference type="EMBL" id="CAG9109979.1"/>
    </source>
</evidence>
<feature type="compositionally biased region" description="Polar residues" evidence="10">
    <location>
        <begin position="586"/>
        <end position="610"/>
    </location>
</feature>
<dbReference type="PANTHER" id="PTHR24086:SF25">
    <property type="entry name" value="NUCLEAR HORMONE RECEPTOR FTZ-F1 BETA"/>
    <property type="match status" value="1"/>
</dbReference>
<dbReference type="Gene3D" id="1.10.565.10">
    <property type="entry name" value="Retinoid X Receptor"/>
    <property type="match status" value="1"/>
</dbReference>
<comment type="subcellular location">
    <subcellularLocation>
        <location evidence="1">Nucleus</location>
    </subcellularLocation>
</comment>
<evidence type="ECO:0000256" key="2">
    <source>
        <dbReference type="ARBA" id="ARBA00022723"/>
    </source>
</evidence>
<dbReference type="FunFam" id="3.30.50.10:FF:000037">
    <property type="entry name" value="Nuclear hormone receptor FTZ-F1 beta"/>
    <property type="match status" value="1"/>
</dbReference>
<feature type="region of interest" description="Disordered" evidence="10">
    <location>
        <begin position="586"/>
        <end position="613"/>
    </location>
</feature>
<dbReference type="InterPro" id="IPR000536">
    <property type="entry name" value="Nucl_hrmn_rcpt_lig-bd"/>
</dbReference>
<dbReference type="Pfam" id="PF00104">
    <property type="entry name" value="Hormone_recep"/>
    <property type="match status" value="1"/>
</dbReference>
<keyword evidence="3" id="KW-0863">Zinc-finger</keyword>
<gene>
    <name evidence="13" type="ORF">PLXY2_LOCUS4305</name>
</gene>
<dbReference type="PROSITE" id="PS51843">
    <property type="entry name" value="NR_LBD"/>
    <property type="match status" value="1"/>
</dbReference>